<feature type="region of interest" description="Disordered" evidence="1">
    <location>
        <begin position="149"/>
        <end position="169"/>
    </location>
</feature>
<keyword evidence="2" id="KW-0472">Membrane</keyword>
<keyword evidence="2" id="KW-0812">Transmembrane</keyword>
<evidence type="ECO:0000313" key="3">
    <source>
        <dbReference type="EMBL" id="GBF98806.1"/>
    </source>
</evidence>
<comment type="caution">
    <text evidence="3">The sequence shown here is derived from an EMBL/GenBank/DDBJ whole genome shotgun (WGS) entry which is preliminary data.</text>
</comment>
<keyword evidence="4" id="KW-1185">Reference proteome</keyword>
<organism evidence="3 4">
    <name type="scientific">Raphidocelis subcapitata</name>
    <dbReference type="NCBI Taxonomy" id="307507"/>
    <lineage>
        <taxon>Eukaryota</taxon>
        <taxon>Viridiplantae</taxon>
        <taxon>Chlorophyta</taxon>
        <taxon>core chlorophytes</taxon>
        <taxon>Chlorophyceae</taxon>
        <taxon>CS clade</taxon>
        <taxon>Sphaeropleales</taxon>
        <taxon>Selenastraceae</taxon>
        <taxon>Raphidocelis</taxon>
    </lineage>
</organism>
<accession>A0A2V0PG87</accession>
<sequence>MIAATPRAAGPLPQRRPGTPPRPHAPRAPRGRPGAPRRAPARAAAAAKQQQPQIAEAAAPPAHLPGRGPDNVLPIVGACLGVWAVSAAIAVGVGAALRAAGDTRYLRRSSSAAAWSSDWSCAAAVMEEIDRLPLPADLEAPDFCGERRAPAAAARGGPGGGAAPLAPAARPALEGGGAAALRIVAVEGGPSGEGGGEDSGGSDGSGAGGMPGTRGDATSK</sequence>
<evidence type="ECO:0000256" key="1">
    <source>
        <dbReference type="SAM" id="MobiDB-lite"/>
    </source>
</evidence>
<reference evidence="3 4" key="1">
    <citation type="journal article" date="2018" name="Sci. Rep.">
        <title>Raphidocelis subcapitata (=Pseudokirchneriella subcapitata) provides an insight into genome evolution and environmental adaptations in the Sphaeropleales.</title>
        <authorList>
            <person name="Suzuki S."/>
            <person name="Yamaguchi H."/>
            <person name="Nakajima N."/>
            <person name="Kawachi M."/>
        </authorList>
    </citation>
    <scope>NUCLEOTIDE SEQUENCE [LARGE SCALE GENOMIC DNA]</scope>
    <source>
        <strain evidence="3 4">NIES-35</strain>
    </source>
</reference>
<feature type="region of interest" description="Disordered" evidence="1">
    <location>
        <begin position="1"/>
        <end position="65"/>
    </location>
</feature>
<dbReference type="AlphaFoldDB" id="A0A2V0PG87"/>
<feature type="compositionally biased region" description="Low complexity" evidence="1">
    <location>
        <begin position="31"/>
        <end position="61"/>
    </location>
</feature>
<dbReference type="Proteomes" id="UP000247498">
    <property type="component" value="Unassembled WGS sequence"/>
</dbReference>
<evidence type="ECO:0000256" key="2">
    <source>
        <dbReference type="SAM" id="Phobius"/>
    </source>
</evidence>
<dbReference type="InParanoid" id="A0A2V0PG87"/>
<feature type="region of interest" description="Disordered" evidence="1">
    <location>
        <begin position="184"/>
        <end position="220"/>
    </location>
</feature>
<gene>
    <name evidence="3" type="ORF">Rsub_11388</name>
</gene>
<keyword evidence="2" id="KW-1133">Transmembrane helix</keyword>
<proteinExistence type="predicted"/>
<protein>
    <submittedName>
        <fullName evidence="3">Uncharacterized protein</fullName>
    </submittedName>
</protein>
<dbReference type="EMBL" id="BDRX01000135">
    <property type="protein sequence ID" value="GBF98806.1"/>
    <property type="molecule type" value="Genomic_DNA"/>
</dbReference>
<feature type="transmembrane region" description="Helical" evidence="2">
    <location>
        <begin position="72"/>
        <end position="97"/>
    </location>
</feature>
<feature type="compositionally biased region" description="Gly residues" evidence="1">
    <location>
        <begin position="189"/>
        <end position="212"/>
    </location>
</feature>
<name>A0A2V0PG87_9CHLO</name>
<evidence type="ECO:0000313" key="4">
    <source>
        <dbReference type="Proteomes" id="UP000247498"/>
    </source>
</evidence>